<dbReference type="GO" id="GO:0005524">
    <property type="term" value="F:ATP binding"/>
    <property type="evidence" value="ECO:0007669"/>
    <property type="project" value="UniProtKB-KW"/>
</dbReference>
<dbReference type="PANTHER" id="PTHR43423">
    <property type="entry name" value="ABC TRANSPORTER I FAMILY MEMBER 17"/>
    <property type="match status" value="1"/>
</dbReference>
<evidence type="ECO:0000259" key="2">
    <source>
        <dbReference type="Pfam" id="PF00005"/>
    </source>
</evidence>
<keyword evidence="3" id="KW-0547">Nucleotide-binding</keyword>
<reference evidence="4" key="1">
    <citation type="submission" date="2016-10" db="EMBL/GenBank/DDBJ databases">
        <authorList>
            <person name="Varghese N."/>
            <person name="Submissions S."/>
        </authorList>
    </citation>
    <scope>NUCLEOTIDE SEQUENCE [LARGE SCALE GENOMIC DNA]</scope>
    <source>
        <strain evidence="4">CGMCC 4.5579</strain>
    </source>
</reference>
<dbReference type="AlphaFoldDB" id="A0A1I6B0B4"/>
<dbReference type="InterPro" id="IPR027417">
    <property type="entry name" value="P-loop_NTPase"/>
</dbReference>
<keyword evidence="1" id="KW-1278">Translocase</keyword>
<dbReference type="Gene3D" id="3.40.50.300">
    <property type="entry name" value="P-loop containing nucleotide triphosphate hydrolases"/>
    <property type="match status" value="1"/>
</dbReference>
<proteinExistence type="predicted"/>
<dbReference type="PANTHER" id="PTHR43423:SF1">
    <property type="entry name" value="ABC TRANSPORTER I FAMILY MEMBER 17"/>
    <property type="match status" value="1"/>
</dbReference>
<sequence>MLLRLLNRLDDSTGGRVPVDGSPIGEADVLALRRRVVLVGQRPVLLTASVAAELRVGHGDLATEDADRLLVTVGLPAHYRRRSTSDLSGGQVQRLCQARARWHRKGCWRSRPATWIPRARSMP</sequence>
<dbReference type="InterPro" id="IPR003439">
    <property type="entry name" value="ABC_transporter-like_ATP-bd"/>
</dbReference>
<gene>
    <name evidence="3" type="ORF">SAMN05421810_1182</name>
</gene>
<dbReference type="STRING" id="587909.SAMN05421810_1182"/>
<organism evidence="3 4">
    <name type="scientific">Amycolatopsis arida</name>
    <dbReference type="NCBI Taxonomy" id="587909"/>
    <lineage>
        <taxon>Bacteria</taxon>
        <taxon>Bacillati</taxon>
        <taxon>Actinomycetota</taxon>
        <taxon>Actinomycetes</taxon>
        <taxon>Pseudonocardiales</taxon>
        <taxon>Pseudonocardiaceae</taxon>
        <taxon>Amycolatopsis</taxon>
    </lineage>
</organism>
<evidence type="ECO:0000313" key="4">
    <source>
        <dbReference type="Proteomes" id="UP000198727"/>
    </source>
</evidence>
<name>A0A1I6B0B4_9PSEU</name>
<feature type="domain" description="ABC transporter" evidence="2">
    <location>
        <begin position="2"/>
        <end position="102"/>
    </location>
</feature>
<dbReference type="Pfam" id="PF00005">
    <property type="entry name" value="ABC_tran"/>
    <property type="match status" value="1"/>
</dbReference>
<keyword evidence="4" id="KW-1185">Reference proteome</keyword>
<evidence type="ECO:0000256" key="1">
    <source>
        <dbReference type="ARBA" id="ARBA00022967"/>
    </source>
</evidence>
<dbReference type="EMBL" id="FOWW01000018">
    <property type="protein sequence ID" value="SFQ74398.1"/>
    <property type="molecule type" value="Genomic_DNA"/>
</dbReference>
<dbReference type="GO" id="GO:0016887">
    <property type="term" value="F:ATP hydrolysis activity"/>
    <property type="evidence" value="ECO:0007669"/>
    <property type="project" value="InterPro"/>
</dbReference>
<evidence type="ECO:0000313" key="3">
    <source>
        <dbReference type="EMBL" id="SFQ74398.1"/>
    </source>
</evidence>
<protein>
    <submittedName>
        <fullName evidence="3">Putative ABC transport system ATP-binding protein/osmoprotectant transport system ATP-binding protein</fullName>
    </submittedName>
</protein>
<dbReference type="Proteomes" id="UP000198727">
    <property type="component" value="Unassembled WGS sequence"/>
</dbReference>
<dbReference type="SUPFAM" id="SSF52540">
    <property type="entry name" value="P-loop containing nucleoside triphosphate hydrolases"/>
    <property type="match status" value="1"/>
</dbReference>
<keyword evidence="3" id="KW-0067">ATP-binding</keyword>
<accession>A0A1I6B0B4</accession>